<keyword evidence="4" id="KW-1185">Reference proteome</keyword>
<feature type="domain" description="HTH psq-type" evidence="3">
    <location>
        <begin position="24"/>
        <end position="51"/>
    </location>
</feature>
<dbReference type="Gene3D" id="1.10.10.60">
    <property type="entry name" value="Homeodomain-like"/>
    <property type="match status" value="1"/>
</dbReference>
<feature type="coiled-coil region" evidence="2">
    <location>
        <begin position="304"/>
        <end position="331"/>
    </location>
</feature>
<protein>
    <submittedName>
        <fullName evidence="5 6">HTH psq-type domain-containing protein</fullName>
    </submittedName>
</protein>
<sequence length="343" mass="38563">MANLLHPPEIRRRNQYNRSLLYDALKCVLRGKMNCHQASIRFKVPRSTIQRKLNLCREQHRLALELKLQKEMPSSSGEHPTESLREELFNTNRCQRNDTPTSINSLLLRNEEIYVPLSMHCHTGFKQRKFSASLYPVESIDADSSTGIEHLHNVVDVRCELVSEHEDDDNAIDAVALDQYSADQIDFCGEEHVIGDDLPITTDGISVAVDDGTIRVTDGSTCIPQEACSGAAMFYGSDTSTSSVDENFIDTNSVASRNQFTSVVDAVCANQMSVNDEVIYDEYMSVDELGNIIAPQQFIADVQLRFVEEDADTEEEELERAADRLSEAFRSVPSKIKFIIVSF</sequence>
<dbReference type="AlphaFoldDB" id="A0A914ZRN8"/>
<dbReference type="SUPFAM" id="SSF46689">
    <property type="entry name" value="Homeodomain-like"/>
    <property type="match status" value="1"/>
</dbReference>
<dbReference type="GO" id="GO:0005634">
    <property type="term" value="C:nucleus"/>
    <property type="evidence" value="ECO:0007669"/>
    <property type="project" value="UniProtKB-SubCell"/>
</dbReference>
<dbReference type="Proteomes" id="UP000887569">
    <property type="component" value="Unplaced"/>
</dbReference>
<evidence type="ECO:0000256" key="2">
    <source>
        <dbReference type="SAM" id="Coils"/>
    </source>
</evidence>
<evidence type="ECO:0000256" key="1">
    <source>
        <dbReference type="ARBA" id="ARBA00004123"/>
    </source>
</evidence>
<evidence type="ECO:0000313" key="4">
    <source>
        <dbReference type="Proteomes" id="UP000887569"/>
    </source>
</evidence>
<proteinExistence type="predicted"/>
<evidence type="ECO:0000313" key="7">
    <source>
        <dbReference type="WBParaSite" id="PgB16_g051_t04"/>
    </source>
</evidence>
<dbReference type="InterPro" id="IPR007889">
    <property type="entry name" value="HTH_Psq"/>
</dbReference>
<organism evidence="4 7">
    <name type="scientific">Parascaris univalens</name>
    <name type="common">Nematode worm</name>
    <dbReference type="NCBI Taxonomy" id="6257"/>
    <lineage>
        <taxon>Eukaryota</taxon>
        <taxon>Metazoa</taxon>
        <taxon>Ecdysozoa</taxon>
        <taxon>Nematoda</taxon>
        <taxon>Chromadorea</taxon>
        <taxon>Rhabditida</taxon>
        <taxon>Spirurina</taxon>
        <taxon>Ascaridomorpha</taxon>
        <taxon>Ascaridoidea</taxon>
        <taxon>Ascarididae</taxon>
        <taxon>Parascaris</taxon>
    </lineage>
</organism>
<dbReference type="WBParaSite" id="PgB16_g051_t04">
    <property type="protein sequence ID" value="PgB16_g051_t04"/>
    <property type="gene ID" value="PgB16_g051"/>
</dbReference>
<name>A0A914ZRN8_PARUN</name>
<dbReference type="WBParaSite" id="PgB16_g051_t01">
    <property type="protein sequence ID" value="PgB16_g051_t01"/>
    <property type="gene ID" value="PgB16_g051"/>
</dbReference>
<evidence type="ECO:0000313" key="5">
    <source>
        <dbReference type="WBParaSite" id="PgB16_g051_t01"/>
    </source>
</evidence>
<keyword evidence="2" id="KW-0175">Coiled coil</keyword>
<dbReference type="Pfam" id="PF05225">
    <property type="entry name" value="HTH_psq"/>
    <property type="match status" value="1"/>
</dbReference>
<dbReference type="WBParaSite" id="PgB16_g051_t03">
    <property type="protein sequence ID" value="PgB16_g051_t03"/>
    <property type="gene ID" value="PgB16_g051"/>
</dbReference>
<evidence type="ECO:0000259" key="3">
    <source>
        <dbReference type="Pfam" id="PF05225"/>
    </source>
</evidence>
<dbReference type="InterPro" id="IPR009057">
    <property type="entry name" value="Homeodomain-like_sf"/>
</dbReference>
<dbReference type="WBParaSite" id="PgB16_g051_t02">
    <property type="protein sequence ID" value="PgB16_g051_t02"/>
    <property type="gene ID" value="PgB16_g051"/>
</dbReference>
<evidence type="ECO:0000313" key="6">
    <source>
        <dbReference type="WBParaSite" id="PgB16_g051_t02"/>
    </source>
</evidence>
<accession>A0A914ZRN8</accession>
<dbReference type="GO" id="GO:0003677">
    <property type="term" value="F:DNA binding"/>
    <property type="evidence" value="ECO:0007669"/>
    <property type="project" value="InterPro"/>
</dbReference>
<comment type="subcellular location">
    <subcellularLocation>
        <location evidence="1">Nucleus</location>
    </subcellularLocation>
</comment>
<reference evidence="5 6" key="1">
    <citation type="submission" date="2022-11" db="UniProtKB">
        <authorList>
            <consortium name="WormBaseParasite"/>
        </authorList>
    </citation>
    <scope>IDENTIFICATION</scope>
</reference>
<dbReference type="WBParaSite" id="PgB16_g051_t05">
    <property type="protein sequence ID" value="PgB16_g051_t05"/>
    <property type="gene ID" value="PgB16_g051"/>
</dbReference>